<dbReference type="InterPro" id="IPR005552">
    <property type="entry name" value="Scramblase"/>
</dbReference>
<name>A0A8C6UCZ6_9GOBI</name>
<evidence type="ECO:0000256" key="10">
    <source>
        <dbReference type="ARBA" id="ARBA00023288"/>
    </source>
</evidence>
<keyword evidence="10 11" id="KW-0449">Lipoprotein</keyword>
<keyword evidence="5" id="KW-0812">Transmembrane</keyword>
<organism evidence="12 13">
    <name type="scientific">Neogobius melanostomus</name>
    <name type="common">round goby</name>
    <dbReference type="NCBI Taxonomy" id="47308"/>
    <lineage>
        <taxon>Eukaryota</taxon>
        <taxon>Metazoa</taxon>
        <taxon>Chordata</taxon>
        <taxon>Craniata</taxon>
        <taxon>Vertebrata</taxon>
        <taxon>Euteleostomi</taxon>
        <taxon>Actinopterygii</taxon>
        <taxon>Neopterygii</taxon>
        <taxon>Teleostei</taxon>
        <taxon>Neoteleostei</taxon>
        <taxon>Acanthomorphata</taxon>
        <taxon>Gobiaria</taxon>
        <taxon>Gobiiformes</taxon>
        <taxon>Gobioidei</taxon>
        <taxon>Gobiidae</taxon>
        <taxon>Benthophilinae</taxon>
        <taxon>Neogobiini</taxon>
        <taxon>Neogobius</taxon>
    </lineage>
</organism>
<dbReference type="AlphaFoldDB" id="A0A8C6UCZ6"/>
<evidence type="ECO:0000256" key="1">
    <source>
        <dbReference type="ARBA" id="ARBA00001913"/>
    </source>
</evidence>
<evidence type="ECO:0000256" key="2">
    <source>
        <dbReference type="ARBA" id="ARBA00004606"/>
    </source>
</evidence>
<keyword evidence="9 11" id="KW-0564">Palmitate</keyword>
<dbReference type="GO" id="GO:0005886">
    <property type="term" value="C:plasma membrane"/>
    <property type="evidence" value="ECO:0007669"/>
    <property type="project" value="TreeGrafter"/>
</dbReference>
<evidence type="ECO:0000256" key="7">
    <source>
        <dbReference type="ARBA" id="ARBA00022989"/>
    </source>
</evidence>
<accession>A0A8C6UCZ6</accession>
<evidence type="ECO:0000256" key="9">
    <source>
        <dbReference type="ARBA" id="ARBA00023139"/>
    </source>
</evidence>
<comment type="subcellular location">
    <subcellularLocation>
        <location evidence="2">Membrane</location>
        <topology evidence="2">Single-pass type II membrane protein</topology>
    </subcellularLocation>
</comment>
<dbReference type="InterPro" id="IPR025659">
    <property type="entry name" value="Tubby-like_C"/>
</dbReference>
<comment type="similarity">
    <text evidence="3 11">Belongs to the phospholipid scramblase family.</text>
</comment>
<keyword evidence="4" id="KW-0597">Phosphoprotein</keyword>
<evidence type="ECO:0000256" key="11">
    <source>
        <dbReference type="RuleBase" id="RU363116"/>
    </source>
</evidence>
<protein>
    <recommendedName>
        <fullName evidence="11">Phospholipid scramblase</fullName>
    </recommendedName>
</protein>
<evidence type="ECO:0000256" key="3">
    <source>
        <dbReference type="ARBA" id="ARBA00005350"/>
    </source>
</evidence>
<evidence type="ECO:0000313" key="13">
    <source>
        <dbReference type="Proteomes" id="UP000694523"/>
    </source>
</evidence>
<evidence type="ECO:0000256" key="8">
    <source>
        <dbReference type="ARBA" id="ARBA00023136"/>
    </source>
</evidence>
<keyword evidence="8" id="KW-0472">Membrane</keyword>
<reference evidence="12" key="2">
    <citation type="submission" date="2025-09" db="UniProtKB">
        <authorList>
            <consortium name="Ensembl"/>
        </authorList>
    </citation>
    <scope>IDENTIFICATION</scope>
</reference>
<dbReference type="Proteomes" id="UP000694523">
    <property type="component" value="Unplaced"/>
</dbReference>
<keyword evidence="7" id="KW-1133">Transmembrane helix</keyword>
<dbReference type="PANTHER" id="PTHR23248:SF38">
    <property type="entry name" value="PHOSPHOLIPID SCRAMBLASE 1"/>
    <property type="match status" value="1"/>
</dbReference>
<dbReference type="Pfam" id="PF03803">
    <property type="entry name" value="Scramblase"/>
    <property type="match status" value="1"/>
</dbReference>
<sequence length="211" mass="23913">MRTPLGTEVNYTEMIIGVEMSNNYVIKNSVGQQIFTAREEDSDFLTMQYFGPLRPFSIRIQDNFGRDVLVVTRPVSWGACCFPCCLQEMEIQSPNGVPIGYVVQNWHPLLPKFTVMDAARSAQLKIKGPCCAYRCSSDVVFQVLSRDEENLVGQISKQWAGFLQEALTDADNFGISFPMDLNVRVKALLLGAVFLIDFMYFETNKNSPYYI</sequence>
<keyword evidence="13" id="KW-1185">Reference proteome</keyword>
<dbReference type="Ensembl" id="ENSNMLT00000036670.1">
    <property type="protein sequence ID" value="ENSNMLP00000032941.1"/>
    <property type="gene ID" value="ENSNMLG00000020544.1"/>
</dbReference>
<evidence type="ECO:0000256" key="6">
    <source>
        <dbReference type="ARBA" id="ARBA00022837"/>
    </source>
</evidence>
<reference evidence="12" key="1">
    <citation type="submission" date="2025-08" db="UniProtKB">
        <authorList>
            <consortium name="Ensembl"/>
        </authorList>
    </citation>
    <scope>IDENTIFICATION</scope>
</reference>
<dbReference type="GO" id="GO:0017128">
    <property type="term" value="F:phospholipid scramblase activity"/>
    <property type="evidence" value="ECO:0007669"/>
    <property type="project" value="InterPro"/>
</dbReference>
<evidence type="ECO:0000256" key="5">
    <source>
        <dbReference type="ARBA" id="ARBA00022692"/>
    </source>
</evidence>
<evidence type="ECO:0000256" key="4">
    <source>
        <dbReference type="ARBA" id="ARBA00022553"/>
    </source>
</evidence>
<proteinExistence type="inferred from homology"/>
<comment type="cofactor">
    <cofactor evidence="1 11">
        <name>Ca(2+)</name>
        <dbReference type="ChEBI" id="CHEBI:29108"/>
    </cofactor>
</comment>
<dbReference type="PANTHER" id="PTHR23248">
    <property type="entry name" value="PHOSPHOLIPID SCRAMBLASE-RELATED"/>
    <property type="match status" value="1"/>
</dbReference>
<dbReference type="SUPFAM" id="SSF54518">
    <property type="entry name" value="Tubby C-terminal domain-like"/>
    <property type="match status" value="1"/>
</dbReference>
<comment type="function">
    <text evidence="11">May mediate accelerated ATP-independent bidirectional transbilayer migration of phospholipids upon binding calcium ions that results in a loss of phospholipid asymmetry in the plasma membrane.</text>
</comment>
<evidence type="ECO:0000313" key="12">
    <source>
        <dbReference type="Ensembl" id="ENSNMLP00000032941.1"/>
    </source>
</evidence>
<keyword evidence="6 11" id="KW-0106">Calcium</keyword>